<dbReference type="Proteomes" id="UP000887540">
    <property type="component" value="Unplaced"/>
</dbReference>
<dbReference type="WBParaSite" id="ACRNAN_scaffold7814.g7544.t1">
    <property type="protein sequence ID" value="ACRNAN_scaffold7814.g7544.t1"/>
    <property type="gene ID" value="ACRNAN_scaffold7814.g7544"/>
</dbReference>
<dbReference type="AlphaFoldDB" id="A0A914EF44"/>
<reference evidence="4" key="1">
    <citation type="submission" date="2022-11" db="UniProtKB">
        <authorList>
            <consortium name="WormBaseParasite"/>
        </authorList>
    </citation>
    <scope>IDENTIFICATION</scope>
</reference>
<dbReference type="InterPro" id="IPR040459">
    <property type="entry name" value="MJ1316"/>
</dbReference>
<dbReference type="PANTHER" id="PTHR46729">
    <property type="entry name" value="LEUKOCYTE RECEPTOR CLUSTER MEMBER 9"/>
    <property type="match status" value="1"/>
</dbReference>
<evidence type="ECO:0000256" key="1">
    <source>
        <dbReference type="SAM" id="MobiDB-lite"/>
    </source>
</evidence>
<name>A0A914EF44_9BILA</name>
<organism evidence="3 4">
    <name type="scientific">Acrobeloides nanus</name>
    <dbReference type="NCBI Taxonomy" id="290746"/>
    <lineage>
        <taxon>Eukaryota</taxon>
        <taxon>Metazoa</taxon>
        <taxon>Ecdysozoa</taxon>
        <taxon>Nematoda</taxon>
        <taxon>Chromadorea</taxon>
        <taxon>Rhabditida</taxon>
        <taxon>Tylenchina</taxon>
        <taxon>Cephalobomorpha</taxon>
        <taxon>Cephaloboidea</taxon>
        <taxon>Cephalobidae</taxon>
        <taxon>Acrobeloides</taxon>
    </lineage>
</organism>
<protein>
    <submittedName>
        <fullName evidence="4">MJ1316 RNA cyclic group end recognition domain-containing protein</fullName>
    </submittedName>
</protein>
<evidence type="ECO:0000259" key="2">
    <source>
        <dbReference type="Pfam" id="PF04457"/>
    </source>
</evidence>
<sequence>MCDGEVFIRLYVPNTPETPYVLISTKHDENDEISAQLQKILNSKITILKKSEDLNLLEFFTTAEEFLQNSNIGASTSKNSGDEKTKSPKNRKRDKNGKEKETTKFSGMKPVSDVFNRIMWDEELPSEKFLVGYLDRFVGVQEVPMKDFEGKDFATAAPEEFAIPEHRIQYFKYKSEKVWDKKNKIDFIFGSTGATKSIFDVMKEEDERNS</sequence>
<accession>A0A914EF44</accession>
<proteinExistence type="predicted"/>
<feature type="region of interest" description="Disordered" evidence="1">
    <location>
        <begin position="71"/>
        <end position="103"/>
    </location>
</feature>
<keyword evidence="3" id="KW-1185">Reference proteome</keyword>
<dbReference type="Pfam" id="PF04457">
    <property type="entry name" value="MJ1316"/>
    <property type="match status" value="1"/>
</dbReference>
<dbReference type="InterPro" id="IPR042653">
    <property type="entry name" value="Leng9"/>
</dbReference>
<evidence type="ECO:0000313" key="4">
    <source>
        <dbReference type="WBParaSite" id="ACRNAN_scaffold7814.g7544.t1"/>
    </source>
</evidence>
<feature type="domain" description="MJ1316 RNA cyclic group end recognition" evidence="2">
    <location>
        <begin position="108"/>
        <end position="181"/>
    </location>
</feature>
<dbReference type="PANTHER" id="PTHR46729:SF1">
    <property type="entry name" value="LEUKOCYTE RECEPTOR CLUSTER MEMBER 9"/>
    <property type="match status" value="1"/>
</dbReference>
<evidence type="ECO:0000313" key="3">
    <source>
        <dbReference type="Proteomes" id="UP000887540"/>
    </source>
</evidence>